<proteinExistence type="predicted"/>
<protein>
    <submittedName>
        <fullName evidence="2">Uncharacterized protein</fullName>
    </submittedName>
</protein>
<sequence>MRMLELKKPSPSPLPPTAHASLARSPPPLPQSPHRLLPLSLSPKGGTVGPRGADMRSAARARDSADTKLKKINSLIF</sequence>
<reference evidence="2" key="1">
    <citation type="journal article" date="2002" name="Nature">
        <title>The genome sequence and structure of rice chromosome 1.</title>
        <authorList>
            <person name="Sasaki T."/>
            <person name="Matsumoto T."/>
            <person name="Yamamoto K."/>
            <person name="Sakata K."/>
            <person name="Baba T."/>
            <person name="Katayose Y."/>
            <person name="Wu J."/>
            <person name="Niimura Y."/>
            <person name="Cheng Z."/>
            <person name="Nagamura Y."/>
            <person name="Antonio B.A."/>
            <person name="Kanamori H."/>
            <person name="Hosokawa S."/>
            <person name="Masukawa M."/>
            <person name="Arikawa K."/>
            <person name="Chiden Y."/>
            <person name="Hayashi M."/>
            <person name="Okamoto M."/>
            <person name="Ando T."/>
            <person name="Aoki H."/>
            <person name="Arita K."/>
            <person name="Hamada M."/>
            <person name="Harada C."/>
            <person name="Hijishita S."/>
            <person name="Honda M."/>
            <person name="Ichikawa Y."/>
            <person name="Idonuma A."/>
            <person name="Iijima M."/>
            <person name="Ikeda M."/>
            <person name="Ikeno M."/>
            <person name="Itoh S."/>
            <person name="Itoh T."/>
            <person name="Itoh Y."/>
            <person name="Itoh Y."/>
            <person name="Iwabuchi A."/>
            <person name="Kamiya K."/>
            <person name="Karasawa W."/>
            <person name="Katagiri S."/>
            <person name="Kikuta A."/>
            <person name="Kobayashi N."/>
            <person name="Kono I."/>
            <person name="Machita K."/>
            <person name="Maehara T."/>
            <person name="Mizuno H."/>
            <person name="Mizubayashi T."/>
            <person name="Mukai Y."/>
            <person name="Nagasaki H."/>
            <person name="Nakashima M."/>
            <person name="Nakama Y."/>
            <person name="Nakamichi Y."/>
            <person name="Nakamura M."/>
            <person name="Namiki N."/>
            <person name="Negishi M."/>
            <person name="Ohta I."/>
            <person name="Ono N."/>
            <person name="Saji S."/>
            <person name="Sakai K."/>
            <person name="Shibata M."/>
            <person name="Shimokawa T."/>
            <person name="Shomura A."/>
            <person name="Song J."/>
            <person name="Takazaki Y."/>
            <person name="Terasawa K."/>
            <person name="Tsuji K."/>
            <person name="Waki K."/>
            <person name="Yamagata H."/>
            <person name="Yamane H."/>
            <person name="Yoshiki S."/>
            <person name="Yoshihara R."/>
            <person name="Yukawa K."/>
            <person name="Zhong H."/>
            <person name="Iwama H."/>
            <person name="Endo T."/>
            <person name="Ito H."/>
            <person name="Hahn J.H."/>
            <person name="Kim H.I."/>
            <person name="Eun M.Y."/>
            <person name="Yano M."/>
            <person name="Jiang J."/>
            <person name="Gojobori T."/>
        </authorList>
    </citation>
    <scope>NUCLEOTIDE SEQUENCE</scope>
</reference>
<gene>
    <name evidence="2" type="ORF">P0705D01.29</name>
    <name evidence="3" type="ORF">P0711E10.19</name>
</gene>
<name>Q5NBT1_ORYSJ</name>
<evidence type="ECO:0000313" key="4">
    <source>
        <dbReference type="Proteomes" id="UP000000763"/>
    </source>
</evidence>
<dbReference type="EMBL" id="AP000492">
    <property type="protein sequence ID" value="BAD81075.1"/>
    <property type="molecule type" value="Genomic_DNA"/>
</dbReference>
<dbReference type="Proteomes" id="UP000817658">
    <property type="component" value="Chromosome 1"/>
</dbReference>
<evidence type="ECO:0000256" key="1">
    <source>
        <dbReference type="SAM" id="MobiDB-lite"/>
    </source>
</evidence>
<feature type="region of interest" description="Disordered" evidence="1">
    <location>
        <begin position="1"/>
        <end position="66"/>
    </location>
</feature>
<reference evidence="4" key="2">
    <citation type="journal article" date="2005" name="Nature">
        <title>The map-based sequence of the rice genome.</title>
        <authorList>
            <consortium name="International rice genome sequencing project (IRGSP)"/>
            <person name="Matsumoto T."/>
            <person name="Wu J."/>
            <person name="Kanamori H."/>
            <person name="Katayose Y."/>
            <person name="Fujisawa M."/>
            <person name="Namiki N."/>
            <person name="Mizuno H."/>
            <person name="Yamamoto K."/>
            <person name="Antonio B.A."/>
            <person name="Baba T."/>
            <person name="Sakata K."/>
            <person name="Nagamura Y."/>
            <person name="Aoki H."/>
            <person name="Arikawa K."/>
            <person name="Arita K."/>
            <person name="Bito T."/>
            <person name="Chiden Y."/>
            <person name="Fujitsuka N."/>
            <person name="Fukunaka R."/>
            <person name="Hamada M."/>
            <person name="Harada C."/>
            <person name="Hayashi A."/>
            <person name="Hijishita S."/>
            <person name="Honda M."/>
            <person name="Hosokawa S."/>
            <person name="Ichikawa Y."/>
            <person name="Idonuma A."/>
            <person name="Iijima M."/>
            <person name="Ikeda M."/>
            <person name="Ikeno M."/>
            <person name="Ito K."/>
            <person name="Ito S."/>
            <person name="Ito T."/>
            <person name="Ito Y."/>
            <person name="Ito Y."/>
            <person name="Iwabuchi A."/>
            <person name="Kamiya K."/>
            <person name="Karasawa W."/>
            <person name="Kurita K."/>
            <person name="Katagiri S."/>
            <person name="Kikuta A."/>
            <person name="Kobayashi H."/>
            <person name="Kobayashi N."/>
            <person name="Machita K."/>
            <person name="Maehara T."/>
            <person name="Masukawa M."/>
            <person name="Mizubayashi T."/>
            <person name="Mukai Y."/>
            <person name="Nagasaki H."/>
            <person name="Nagata Y."/>
            <person name="Naito S."/>
            <person name="Nakashima M."/>
            <person name="Nakama Y."/>
            <person name="Nakamichi Y."/>
            <person name="Nakamura M."/>
            <person name="Meguro A."/>
            <person name="Negishi M."/>
            <person name="Ohta I."/>
            <person name="Ohta T."/>
            <person name="Okamoto M."/>
            <person name="Ono N."/>
            <person name="Saji S."/>
            <person name="Sakaguchi M."/>
            <person name="Sakai K."/>
            <person name="Shibata M."/>
            <person name="Shimokawa T."/>
            <person name="Song J."/>
            <person name="Takazaki Y."/>
            <person name="Terasawa K."/>
            <person name="Tsugane M."/>
            <person name="Tsuji K."/>
            <person name="Ueda S."/>
            <person name="Waki K."/>
            <person name="Yamagata H."/>
            <person name="Yamamoto M."/>
            <person name="Yamamoto S."/>
            <person name="Yamane H."/>
            <person name="Yoshiki S."/>
            <person name="Yoshihara R."/>
            <person name="Yukawa K."/>
            <person name="Zhong H."/>
            <person name="Yano M."/>
            <person name="Yuan Q."/>
            <person name="Ouyang S."/>
            <person name="Liu J."/>
            <person name="Jones K.M."/>
            <person name="Gansberger K."/>
            <person name="Moffat K."/>
            <person name="Hill J."/>
            <person name="Bera J."/>
            <person name="Fadrosh D."/>
            <person name="Jin S."/>
            <person name="Johri S."/>
            <person name="Kim M."/>
            <person name="Overton L."/>
            <person name="Reardon M."/>
            <person name="Tsitrin T."/>
            <person name="Vuong H."/>
            <person name="Weaver B."/>
            <person name="Ciecko A."/>
            <person name="Tallon L."/>
            <person name="Jackson J."/>
            <person name="Pai G."/>
            <person name="Aken S.V."/>
            <person name="Utterback T."/>
            <person name="Reidmuller S."/>
            <person name="Feldblyum T."/>
            <person name="Hsiao J."/>
            <person name="Zismann V."/>
            <person name="Iobst S."/>
            <person name="de Vazeille A.R."/>
            <person name="Buell C.R."/>
            <person name="Ying K."/>
            <person name="Li Y."/>
            <person name="Lu T."/>
            <person name="Huang Y."/>
            <person name="Zhao Q."/>
            <person name="Feng Q."/>
            <person name="Zhang L."/>
            <person name="Zhu J."/>
            <person name="Weng Q."/>
            <person name="Mu J."/>
            <person name="Lu Y."/>
            <person name="Fan D."/>
            <person name="Liu Y."/>
            <person name="Guan J."/>
            <person name="Zhang Y."/>
            <person name="Yu S."/>
            <person name="Liu X."/>
            <person name="Zhang Y."/>
            <person name="Hong G."/>
            <person name="Han B."/>
            <person name="Choisne N."/>
            <person name="Demange N."/>
            <person name="Orjeda G."/>
            <person name="Samain S."/>
            <person name="Cattolico L."/>
            <person name="Pelletier E."/>
            <person name="Couloux A."/>
            <person name="Segurens B."/>
            <person name="Wincker P."/>
            <person name="D'Hont A."/>
            <person name="Scarpelli C."/>
            <person name="Weissenbach J."/>
            <person name="Salanoubat M."/>
            <person name="Quetier F."/>
            <person name="Yu Y."/>
            <person name="Kim H.R."/>
            <person name="Rambo T."/>
            <person name="Currie J."/>
            <person name="Collura K."/>
            <person name="Luo M."/>
            <person name="Yang T."/>
            <person name="Ammiraju J.S.S."/>
            <person name="Engler F."/>
            <person name="Soderlund C."/>
            <person name="Wing R.A."/>
            <person name="Palmer L.E."/>
            <person name="de la Bastide M."/>
            <person name="Spiegel L."/>
            <person name="Nascimento L."/>
            <person name="Zutavern T."/>
            <person name="O'Shaughnessy A."/>
            <person name="Dike S."/>
            <person name="Dedhia N."/>
            <person name="Preston R."/>
            <person name="Balija V."/>
            <person name="McCombie W.R."/>
            <person name="Chow T."/>
            <person name="Chen H."/>
            <person name="Chung M."/>
            <person name="Chen C."/>
            <person name="Shaw J."/>
            <person name="Wu H."/>
            <person name="Hsiao K."/>
            <person name="Chao Y."/>
            <person name="Chu M."/>
            <person name="Cheng C."/>
            <person name="Hour A."/>
            <person name="Lee P."/>
            <person name="Lin S."/>
            <person name="Lin Y."/>
            <person name="Liou J."/>
            <person name="Liu S."/>
            <person name="Hsing Y."/>
            <person name="Raghuvanshi S."/>
            <person name="Mohanty A."/>
            <person name="Bharti A.K."/>
            <person name="Gaur A."/>
            <person name="Gupta V."/>
            <person name="Kumar D."/>
            <person name="Ravi V."/>
            <person name="Vij S."/>
            <person name="Kapur A."/>
            <person name="Khurana P."/>
            <person name="Khurana P."/>
            <person name="Khurana J.P."/>
            <person name="Tyagi A.K."/>
            <person name="Gaikwad K."/>
            <person name="Singh A."/>
            <person name="Dalal V."/>
            <person name="Srivastava S."/>
            <person name="Dixit A."/>
            <person name="Pal A.K."/>
            <person name="Ghazi I.A."/>
            <person name="Yadav M."/>
            <person name="Pandit A."/>
            <person name="Bhargava A."/>
            <person name="Sureshbabu K."/>
            <person name="Batra K."/>
            <person name="Sharma T.R."/>
            <person name="Mohapatra T."/>
            <person name="Singh N.K."/>
            <person name="Messing J."/>
            <person name="Nelson A.B."/>
            <person name="Fuks G."/>
            <person name="Kavchok S."/>
            <person name="Keizer G."/>
            <person name="Linton E."/>
            <person name="Llaca V."/>
            <person name="Song R."/>
            <person name="Tanyolac B."/>
            <person name="Young S."/>
            <person name="Ho-Il K."/>
            <person name="Hahn J.H."/>
            <person name="Sangsakoo G."/>
            <person name="Vanavichit A."/>
            <person name="de Mattos Luiz.A.T."/>
            <person name="Zimmer P.D."/>
            <person name="Malone G."/>
            <person name="Dellagostin O."/>
            <person name="de Oliveira A.C."/>
            <person name="Bevan M."/>
            <person name="Bancroft I."/>
            <person name="Minx P."/>
            <person name="Cordum H."/>
            <person name="Wilson R."/>
            <person name="Cheng Z."/>
            <person name="Jin W."/>
            <person name="Jiang J."/>
            <person name="Leong S.A."/>
            <person name="Iwama H."/>
            <person name="Gojobori T."/>
            <person name="Itoh T."/>
            <person name="Niimura Y."/>
            <person name="Fujii Y."/>
            <person name="Habara T."/>
            <person name="Sakai H."/>
            <person name="Sato Y."/>
            <person name="Wilson G."/>
            <person name="Kumar K."/>
            <person name="McCouch S."/>
            <person name="Juretic N."/>
            <person name="Hoen D."/>
            <person name="Wright S."/>
            <person name="Bruskiewich R."/>
            <person name="Bureau T."/>
            <person name="Miyao A."/>
            <person name="Hirochika H."/>
            <person name="Nishikawa T."/>
            <person name="Kadowaki K."/>
            <person name="Sugiura M."/>
            <person name="Burr B."/>
            <person name="Sasaki T."/>
        </authorList>
    </citation>
    <scope>NUCLEOTIDE SEQUENCE [LARGE SCALE GENOMIC DNA]</scope>
    <source>
        <strain evidence="4">cv. Nipponbare</strain>
    </source>
</reference>
<dbReference type="EMBL" id="AP000570">
    <property type="protein sequence ID" value="BAE95794.1"/>
    <property type="molecule type" value="Genomic_DNA"/>
</dbReference>
<dbReference type="AlphaFoldDB" id="Q5NBT1"/>
<dbReference type="Proteomes" id="UP000000763">
    <property type="component" value="Chromosome 1"/>
</dbReference>
<evidence type="ECO:0000313" key="2">
    <source>
        <dbReference type="EMBL" id="BAD81075.1"/>
    </source>
</evidence>
<organism evidence="2">
    <name type="scientific">Oryza sativa subsp. japonica</name>
    <name type="common">Rice</name>
    <dbReference type="NCBI Taxonomy" id="39947"/>
    <lineage>
        <taxon>Eukaryota</taxon>
        <taxon>Viridiplantae</taxon>
        <taxon>Streptophyta</taxon>
        <taxon>Embryophyta</taxon>
        <taxon>Tracheophyta</taxon>
        <taxon>Spermatophyta</taxon>
        <taxon>Magnoliopsida</taxon>
        <taxon>Liliopsida</taxon>
        <taxon>Poales</taxon>
        <taxon>Poaceae</taxon>
        <taxon>BOP clade</taxon>
        <taxon>Oryzoideae</taxon>
        <taxon>Oryzeae</taxon>
        <taxon>Oryzinae</taxon>
        <taxon>Oryza</taxon>
        <taxon>Oryza sativa</taxon>
    </lineage>
</organism>
<accession>Q5NBT1</accession>
<reference evidence="4" key="3">
    <citation type="journal article" date="2008" name="Nucleic Acids Res.">
        <title>The rice annotation project database (RAP-DB): 2008 update.</title>
        <authorList>
            <consortium name="The rice annotation project (RAP)"/>
        </authorList>
    </citation>
    <scope>GENOME REANNOTATION</scope>
    <source>
        <strain evidence="4">cv. Nipponbare</strain>
    </source>
</reference>
<evidence type="ECO:0000313" key="3">
    <source>
        <dbReference type="EMBL" id="BAE95794.1"/>
    </source>
</evidence>
<feature type="compositionally biased region" description="Low complexity" evidence="1">
    <location>
        <begin position="32"/>
        <end position="43"/>
    </location>
</feature>